<proteinExistence type="predicted"/>
<gene>
    <name evidence="1" type="ORF">I8Y21_002019</name>
</gene>
<evidence type="ECO:0000313" key="1">
    <source>
        <dbReference type="EMBL" id="HAT1681366.1"/>
    </source>
</evidence>
<sequence>MSNKVQVIFTAECETKDVRSVMGMELIPTTVSVYVDSEGLEKNDNSPEQLFGRILMEHAPVITRVIQEQVYDVMQKNGSVIINKKTTEITTNKEQTH</sequence>
<accession>A0AAN5L6T3</accession>
<reference evidence="1" key="1">
    <citation type="journal article" date="2018" name="Genome Biol.">
        <title>SKESA: strategic k-mer extension for scrupulous assemblies.</title>
        <authorList>
            <person name="Souvorov A."/>
            <person name="Agarwala R."/>
            <person name="Lipman D.J."/>
        </authorList>
    </citation>
    <scope>NUCLEOTIDE SEQUENCE</scope>
    <source>
        <strain evidence="1">R404</strain>
    </source>
</reference>
<organism evidence="1 2">
    <name type="scientific">Klebsiella oxytoca</name>
    <dbReference type="NCBI Taxonomy" id="571"/>
    <lineage>
        <taxon>Bacteria</taxon>
        <taxon>Pseudomonadati</taxon>
        <taxon>Pseudomonadota</taxon>
        <taxon>Gammaproteobacteria</taxon>
        <taxon>Enterobacterales</taxon>
        <taxon>Enterobacteriaceae</taxon>
        <taxon>Klebsiella/Raoultella group</taxon>
        <taxon>Klebsiella</taxon>
    </lineage>
</organism>
<dbReference type="AlphaFoldDB" id="A0AAN5L6T3"/>
<protein>
    <submittedName>
        <fullName evidence="1">Uncharacterized protein</fullName>
    </submittedName>
</protein>
<evidence type="ECO:0000313" key="2">
    <source>
        <dbReference type="Proteomes" id="UP000856143"/>
    </source>
</evidence>
<dbReference type="EMBL" id="DACSEO010000019">
    <property type="protein sequence ID" value="HAT1681366.1"/>
    <property type="molecule type" value="Genomic_DNA"/>
</dbReference>
<name>A0AAN5L6T3_KLEOX</name>
<comment type="caution">
    <text evidence="1">The sequence shown here is derived from an EMBL/GenBank/DDBJ whole genome shotgun (WGS) entry which is preliminary data.</text>
</comment>
<dbReference type="Proteomes" id="UP000856143">
    <property type="component" value="Unassembled WGS sequence"/>
</dbReference>
<reference evidence="1" key="2">
    <citation type="submission" date="2020-11" db="EMBL/GenBank/DDBJ databases">
        <authorList>
            <consortium name="NCBI Pathogen Detection Project"/>
        </authorList>
    </citation>
    <scope>NUCLEOTIDE SEQUENCE</scope>
    <source>
        <strain evidence="1">R404</strain>
    </source>
</reference>